<dbReference type="InterPro" id="IPR020828">
    <property type="entry name" value="GlycerAld_3-P_DH_NAD(P)-bd"/>
</dbReference>
<dbReference type="GO" id="GO:0016620">
    <property type="term" value="F:oxidoreductase activity, acting on the aldehyde or oxo group of donors, NAD or NADP as acceptor"/>
    <property type="evidence" value="ECO:0007669"/>
    <property type="project" value="InterPro"/>
</dbReference>
<feature type="binding site" evidence="3">
    <location>
        <begin position="36"/>
        <end position="37"/>
    </location>
    <ligand>
        <name>NAD(+)</name>
        <dbReference type="ChEBI" id="CHEBI:57540"/>
    </ligand>
</feature>
<feature type="binding site" evidence="3">
    <location>
        <position position="145"/>
    </location>
    <ligand>
        <name>NAD(+)</name>
        <dbReference type="ChEBI" id="CHEBI:57540"/>
    </ligand>
</feature>
<dbReference type="InterPro" id="IPR020829">
    <property type="entry name" value="GlycerAld_3-P_DH_cat"/>
</dbReference>
<comment type="similarity">
    <text evidence="5">Belongs to the glyceraldehyde-3-phosphate dehydrogenase family.</text>
</comment>
<gene>
    <name evidence="7" type="ORF">DSW25_16750</name>
</gene>
<accession>A0A073IFH8</accession>
<dbReference type="STRING" id="1300350.Z948_2654"/>
<dbReference type="EMBL" id="JAMC01000007">
    <property type="protein sequence ID" value="KEJ88325.1"/>
    <property type="molecule type" value="Genomic_DNA"/>
</dbReference>
<dbReference type="PIRSF" id="PIRSF000149">
    <property type="entry name" value="GAP_DH"/>
    <property type="match status" value="1"/>
</dbReference>
<evidence type="ECO:0000256" key="3">
    <source>
        <dbReference type="PIRSR" id="PIRSR000149-3"/>
    </source>
</evidence>
<dbReference type="Proteomes" id="UP000027734">
    <property type="component" value="Unassembled WGS sequence"/>
</dbReference>
<keyword evidence="1" id="KW-0560">Oxidoreductase</keyword>
<evidence type="ECO:0000256" key="4">
    <source>
        <dbReference type="PIRSR" id="PIRSR000149-4"/>
    </source>
</evidence>
<evidence type="ECO:0000256" key="2">
    <source>
        <dbReference type="PIRSR" id="PIRSR000149-1"/>
    </source>
</evidence>
<dbReference type="Pfam" id="PF02800">
    <property type="entry name" value="Gp_dh_C"/>
    <property type="match status" value="1"/>
</dbReference>
<proteinExistence type="inferred from homology"/>
<dbReference type="SMART" id="SM00846">
    <property type="entry name" value="Gp_dh_N"/>
    <property type="match status" value="1"/>
</dbReference>
<evidence type="ECO:0000256" key="1">
    <source>
        <dbReference type="ARBA" id="ARBA00023002"/>
    </source>
</evidence>
<dbReference type="InterPro" id="IPR036291">
    <property type="entry name" value="NAD(P)-bd_dom_sf"/>
</dbReference>
<name>A0A073IFH8_9RHOB</name>
<feature type="binding site" evidence="3">
    <location>
        <position position="61"/>
    </location>
    <ligand>
        <name>NAD(+)</name>
        <dbReference type="ChEBI" id="CHEBI:57540"/>
    </ligand>
</feature>
<dbReference type="SUPFAM" id="SSF51735">
    <property type="entry name" value="NAD(P)-binding Rossmann-fold domains"/>
    <property type="match status" value="1"/>
</dbReference>
<feature type="domain" description="Glyceraldehyde 3-phosphate dehydrogenase NAD(P) binding" evidence="6">
    <location>
        <begin position="27"/>
        <end position="175"/>
    </location>
</feature>
<dbReference type="GO" id="GO:0051287">
    <property type="term" value="F:NAD binding"/>
    <property type="evidence" value="ECO:0007669"/>
    <property type="project" value="InterPro"/>
</dbReference>
<keyword evidence="8" id="KW-1185">Reference proteome</keyword>
<feature type="binding site" evidence="3">
    <location>
        <position position="335"/>
    </location>
    <ligand>
        <name>NAD(+)</name>
        <dbReference type="ChEBI" id="CHEBI:57540"/>
    </ligand>
</feature>
<evidence type="ECO:0000313" key="7">
    <source>
        <dbReference type="EMBL" id="KEJ88325.1"/>
    </source>
</evidence>
<dbReference type="PANTHER" id="PTHR43148">
    <property type="entry name" value="GLYCERALDEHYDE-3-PHOSPHATE DEHYDROGENASE 2"/>
    <property type="match status" value="1"/>
</dbReference>
<keyword evidence="3" id="KW-0520">NAD</keyword>
<dbReference type="InterPro" id="IPR020830">
    <property type="entry name" value="GlycerAld_3-P_DH_AS"/>
</dbReference>
<organism evidence="7 8">
    <name type="scientific">Sulfitobacter donghicola DSW-25 = KCTC 12864 = JCM 14565</name>
    <dbReference type="NCBI Taxonomy" id="1300350"/>
    <lineage>
        <taxon>Bacteria</taxon>
        <taxon>Pseudomonadati</taxon>
        <taxon>Pseudomonadota</taxon>
        <taxon>Alphaproteobacteria</taxon>
        <taxon>Rhodobacterales</taxon>
        <taxon>Roseobacteraceae</taxon>
        <taxon>Sulfitobacter</taxon>
    </lineage>
</organism>
<protein>
    <submittedName>
        <fullName evidence="7">Glyceraldehyde-3-phosphate dehydrogenase</fullName>
    </submittedName>
</protein>
<feature type="site" description="Activates thiol group during catalysis" evidence="4">
    <location>
        <position position="202"/>
    </location>
</feature>
<comment type="caution">
    <text evidence="7">The sequence shown here is derived from an EMBL/GenBank/DDBJ whole genome shotgun (WGS) entry which is preliminary data.</text>
</comment>
<dbReference type="InterPro" id="IPR020831">
    <property type="entry name" value="GlycerAld/Erythrose_P_DH"/>
</dbReference>
<feature type="active site" description="Nucleophile" evidence="2">
    <location>
        <position position="175"/>
    </location>
</feature>
<dbReference type="Pfam" id="PF00044">
    <property type="entry name" value="Gp_dh_N"/>
    <property type="match status" value="1"/>
</dbReference>
<dbReference type="PROSITE" id="PS00071">
    <property type="entry name" value="GAPDH"/>
    <property type="match status" value="1"/>
</dbReference>
<keyword evidence="3" id="KW-0547">Nucleotide-binding</keyword>
<evidence type="ECO:0000313" key="8">
    <source>
        <dbReference type="Proteomes" id="UP000027734"/>
    </source>
</evidence>
<dbReference type="SUPFAM" id="SSF55347">
    <property type="entry name" value="Glyceraldehyde-3-phosphate dehydrogenase-like, C-terminal domain"/>
    <property type="match status" value="1"/>
</dbReference>
<dbReference type="eggNOG" id="COG0057">
    <property type="taxonomic scope" value="Bacteria"/>
</dbReference>
<dbReference type="Gene3D" id="3.40.50.720">
    <property type="entry name" value="NAD(P)-binding Rossmann-like Domain"/>
    <property type="match status" value="1"/>
</dbReference>
<evidence type="ECO:0000256" key="5">
    <source>
        <dbReference type="RuleBase" id="RU000397"/>
    </source>
</evidence>
<reference evidence="7 8" key="1">
    <citation type="submission" date="2014-01" db="EMBL/GenBank/DDBJ databases">
        <title>Sulfitobacter donghicola JCM 14565 Genome Sequencing.</title>
        <authorList>
            <person name="Lai Q."/>
            <person name="Hong Z."/>
        </authorList>
    </citation>
    <scope>NUCLEOTIDE SEQUENCE [LARGE SCALE GENOMIC DNA]</scope>
    <source>
        <strain evidence="7 8">JCM 14565</strain>
    </source>
</reference>
<evidence type="ECO:0000259" key="6">
    <source>
        <dbReference type="SMART" id="SM00846"/>
    </source>
</evidence>
<sequence>MKDSEKTNKPVEAGHPFDGPNFRRNDMRVVINGFGRIGRTILRQLLTDPAHQDIDVALINDIAPLETCAYLFKYDSTFGPLPFDVTIEGNSLRINNRLIPFSDKAELSGADLPASDVFLECTGKVHSREVAERGSSSGARAVLISGPSEFADRAIVLGANEETLGDARIISNSSCTTNAIAPLLKLIDTQFGIEAAHVSTIHCYTSSQPMVDAPRGDLARSRAGAESMVPTTTSAAKELTKLLPQIGAKTSVAAVRVPSLSVSAIDATLQLSSALPDALDAAILQTIDQSAVIGCTNDPCVSRDMRERPESLILALPETQTIGDRQLRLFGWYDNEWGFSARMIDMARLLAKRHAP</sequence>
<dbReference type="PRINTS" id="PR00078">
    <property type="entry name" value="G3PDHDRGNASE"/>
</dbReference>
<dbReference type="Gene3D" id="3.30.360.10">
    <property type="entry name" value="Dihydrodipicolinate Reductase, domain 2"/>
    <property type="match status" value="1"/>
</dbReference>
<dbReference type="AlphaFoldDB" id="A0A073IFH8"/>